<evidence type="ECO:0000313" key="2">
    <source>
        <dbReference type="Proteomes" id="UP000694865"/>
    </source>
</evidence>
<feature type="compositionally biased region" description="Low complexity" evidence="1">
    <location>
        <begin position="534"/>
        <end position="552"/>
    </location>
</feature>
<feature type="compositionally biased region" description="Basic and acidic residues" evidence="1">
    <location>
        <begin position="746"/>
        <end position="769"/>
    </location>
</feature>
<gene>
    <name evidence="3" type="primary">LOC102803502</name>
</gene>
<evidence type="ECO:0000256" key="1">
    <source>
        <dbReference type="SAM" id="MobiDB-lite"/>
    </source>
</evidence>
<sequence length="1108" mass="123126">MKIYPSSSHPTSSSMKEMIHNISSSQDLPQKVTKSASATLEERVNSAATSDTTETRDLNTGNDSQSEGTHNDSKADGNSRVQKIENEIPRTKHVITKSMELEGDVNEPPHSAWAMTIKSDGADTESNRVGRDSWRSKHSDSWSTGDKDHDFKKQKKQRKHGIIGNKKHPAASSSSSDNDDEYILGAVETPKKCNVSVAEIHSGRAKRSHESKQNINEGKSTSSSSSNNSSEANLSNMAEQFGYSTTVVTKNRRKRRNRKLKLNEYAKYKNIPSSSDSTSSCNEGNDSQHIFMTNLPHKVTKGASGTLHENVDLLAISDTTETKTVTYLRNERDLKTGNDSQSDRAYNDSKADENFQVQKIGNEITRTKHVITKSMELEGDVNEPPHSAWAMTIKSDGADIESNSTSDIEIKSTHYSEGINTTEFPKEHNKGSRIELHDKELSNEEKFAGAGKDSWISKQSDSWTTGDKDHNFKKQMRQRNGIIGHRKHPAASSSCSDNDDEYILGAVETPKKCNVSVAEIHSGRAKRSHESKQNINEGESISSSSSNNSSEANLSNMAEQFGYSTTVVTKNRRKRRNRKLKLNEYAKYKNIPSSSDSTSSCNEGNDSQHILMTNLPHKVTKGASRTLHENVDLLAISDTTETKTVTYLRNERDSKTGNDSQSDGAYNDSKADENSQVQKIGSEIPRTKNVIKNLKSMELEGDVNEHPHSAWAMNIKSDGADIQPNSISDIEMKSTHYSEGINTTEFTKEHNTGSRIGLHDKQLSNEEKFTGAGKDSWRSKQSHSWSTGDKDHDFKKQRRQRKHGIIGHRKHPAASSTSSDNDDECIREAVETTQKCNVSVAEIHSGRAKRSHESKQNINEGESTSSSSSNNSSEANLSNMAEQFGYSTTVVTKNGSKRRNRKLKLIEYAKDENIPCSSDSPSSCNEGNDLQHILMTNLPHKVTKGASGALHENVDSLAIRAGEDLLISKQSDSWTTGDKDHDFKIQRRQRKHRIIGHRKHPAASSTSSDNDDECILEAVETTQQCNASVAEIHSGRTKRSHKSKQNINEGESTSSSSSNNSSEASLSNMAEQFGYSTTVVTKNRRKRRNRKLKLNEYAKDEIYQVYQT</sequence>
<organism evidence="2 3">
    <name type="scientific">Saccoglossus kowalevskii</name>
    <name type="common">Acorn worm</name>
    <dbReference type="NCBI Taxonomy" id="10224"/>
    <lineage>
        <taxon>Eukaryota</taxon>
        <taxon>Metazoa</taxon>
        <taxon>Hemichordata</taxon>
        <taxon>Enteropneusta</taxon>
        <taxon>Harrimaniidae</taxon>
        <taxon>Saccoglossus</taxon>
    </lineage>
</organism>
<dbReference type="GeneID" id="102803502"/>
<feature type="compositionally biased region" description="Basic residues" evidence="1">
    <location>
        <begin position="570"/>
        <end position="580"/>
    </location>
</feature>
<feature type="compositionally biased region" description="Polar residues" evidence="1">
    <location>
        <begin position="271"/>
        <end position="285"/>
    </location>
</feature>
<feature type="region of interest" description="Disordered" evidence="1">
    <location>
        <begin position="841"/>
        <end position="875"/>
    </location>
</feature>
<feature type="compositionally biased region" description="Polar residues" evidence="1">
    <location>
        <begin position="591"/>
        <end position="608"/>
    </location>
</feature>
<feature type="region of interest" description="Disordered" evidence="1">
    <location>
        <begin position="565"/>
        <end position="608"/>
    </location>
</feature>
<feature type="compositionally biased region" description="Polar residues" evidence="1">
    <location>
        <begin position="21"/>
        <end position="38"/>
    </location>
</feature>
<feature type="region of interest" description="Disordered" evidence="1">
    <location>
        <begin position="1"/>
        <end position="183"/>
    </location>
</feature>
<dbReference type="RefSeq" id="XP_006819499.1">
    <property type="nucleotide sequence ID" value="XM_006819436.1"/>
</dbReference>
<feature type="region of interest" description="Disordered" evidence="1">
    <location>
        <begin position="743"/>
        <end position="824"/>
    </location>
</feature>
<feature type="region of interest" description="Disordered" evidence="1">
    <location>
        <begin position="520"/>
        <end position="552"/>
    </location>
</feature>
<name>A0ABM0MHK8_SACKO</name>
<feature type="region of interest" description="Disordered" evidence="1">
    <location>
        <begin position="972"/>
        <end position="1011"/>
    </location>
</feature>
<accession>A0ABM0MHK8</accession>
<feature type="compositionally biased region" description="Basic residues" evidence="1">
    <location>
        <begin position="1035"/>
        <end position="1044"/>
    </location>
</feature>
<feature type="compositionally biased region" description="Basic residues" evidence="1">
    <location>
        <begin position="795"/>
        <end position="812"/>
    </location>
</feature>
<reference evidence="3" key="1">
    <citation type="submission" date="2025-08" db="UniProtKB">
        <authorList>
            <consortium name="RefSeq"/>
        </authorList>
    </citation>
    <scope>IDENTIFICATION</scope>
    <source>
        <tissue evidence="3">Testes</tissue>
    </source>
</reference>
<evidence type="ECO:0000313" key="3">
    <source>
        <dbReference type="RefSeq" id="XP_006819499.1"/>
    </source>
</evidence>
<keyword evidence="2" id="KW-1185">Reference proteome</keyword>
<feature type="region of interest" description="Disordered" evidence="1">
    <location>
        <begin position="647"/>
        <end position="677"/>
    </location>
</feature>
<feature type="compositionally biased region" description="Low complexity" evidence="1">
    <location>
        <begin position="220"/>
        <end position="236"/>
    </location>
</feature>
<feature type="compositionally biased region" description="Polar residues" evidence="1">
    <location>
        <begin position="46"/>
        <end position="68"/>
    </location>
</feature>
<protein>
    <submittedName>
        <fullName evidence="3">Dentin sialophosphoprotein-like</fullName>
    </submittedName>
</protein>
<feature type="compositionally biased region" description="Low complexity" evidence="1">
    <location>
        <begin position="1046"/>
        <end position="1068"/>
    </location>
</feature>
<feature type="region of interest" description="Disordered" evidence="1">
    <location>
        <begin position="200"/>
        <end position="285"/>
    </location>
</feature>
<feature type="compositionally biased region" description="Basic and acidic residues" evidence="1">
    <location>
        <begin position="69"/>
        <end position="90"/>
    </location>
</feature>
<dbReference type="Proteomes" id="UP000694865">
    <property type="component" value="Unplaced"/>
</dbReference>
<feature type="compositionally biased region" description="Low complexity" evidence="1">
    <location>
        <begin position="857"/>
        <end position="875"/>
    </location>
</feature>
<feature type="region of interest" description="Disordered" evidence="1">
    <location>
        <begin position="446"/>
        <end position="469"/>
    </location>
</feature>
<feature type="compositionally biased region" description="Basic residues" evidence="1">
    <location>
        <begin position="986"/>
        <end position="1001"/>
    </location>
</feature>
<feature type="compositionally biased region" description="Low complexity" evidence="1">
    <location>
        <begin position="1"/>
        <end position="14"/>
    </location>
</feature>
<feature type="compositionally biased region" description="Basic and acidic residues" evidence="1">
    <location>
        <begin position="125"/>
        <end position="151"/>
    </location>
</feature>
<feature type="compositionally biased region" description="Basic residues" evidence="1">
    <location>
        <begin position="152"/>
        <end position="169"/>
    </location>
</feature>
<feature type="compositionally biased region" description="Polar residues" evidence="1">
    <location>
        <begin position="456"/>
        <end position="465"/>
    </location>
</feature>
<proteinExistence type="predicted"/>
<feature type="compositionally biased region" description="Basic residues" evidence="1">
    <location>
        <begin position="250"/>
        <end position="260"/>
    </location>
</feature>
<feature type="region of interest" description="Disordered" evidence="1">
    <location>
        <begin position="1029"/>
        <end position="1069"/>
    </location>
</feature>